<keyword evidence="11" id="KW-0604">Photosystem II</keyword>
<keyword evidence="3" id="KW-0602">Photosynthesis</keyword>
<evidence type="ECO:0000259" key="13">
    <source>
        <dbReference type="Pfam" id="PF07727"/>
    </source>
</evidence>
<feature type="domain" description="Reverse transcriptase Ty1/copia-type" evidence="13">
    <location>
        <begin position="129"/>
        <end position="196"/>
    </location>
</feature>
<dbReference type="GO" id="GO:0003887">
    <property type="term" value="F:DNA-directed DNA polymerase activity"/>
    <property type="evidence" value="ECO:0007669"/>
    <property type="project" value="UniProtKB-EC"/>
</dbReference>
<proteinExistence type="predicted"/>
<sequence length="324" mass="36177">MESIPLLTVQEYVEFNMFGSTGKRSFADIITSIRYWIIHSITIPSLFIAGKLEDPVRSDWQLVFVDQGNDILLLGDGPWPVSSKTVPKTPLNCGQIGHLVSEKWLNAMKEEINSMEHNGVWDLVELPKGCKRVGYDIDYKETFSPVSRKDSFRIIMALVAHYDLELYQMDVKTVFLNGDLEKNVCMDQPMGFSVEATDLGLLHETKKFLSRHFEVKDMGFKILLFPIIDSLGNPLKIYKPYFSATSTHTCIGDGNAMVASGGISLEFIVVHRLLGLVRISFYQCSHQESVSVGHHVRVGHLPAGHLHGVGVDPDAAGEVIVVDE</sequence>
<evidence type="ECO:0000256" key="6">
    <source>
        <dbReference type="ARBA" id="ARBA00022723"/>
    </source>
</evidence>
<dbReference type="Gene3D" id="1.20.5.860">
    <property type="entry name" value="Photosystem II cytochrome b559, alpha subunit"/>
    <property type="match status" value="1"/>
</dbReference>
<dbReference type="EMBL" id="QZWG01000015">
    <property type="protein sequence ID" value="RZB66006.1"/>
    <property type="molecule type" value="Genomic_DNA"/>
</dbReference>
<evidence type="ECO:0000313" key="14">
    <source>
        <dbReference type="EMBL" id="RZB66006.1"/>
    </source>
</evidence>
<evidence type="ECO:0000256" key="4">
    <source>
        <dbReference type="ARBA" id="ARBA00022617"/>
    </source>
</evidence>
<dbReference type="Proteomes" id="UP000289340">
    <property type="component" value="Chromosome 15"/>
</dbReference>
<dbReference type="InterPro" id="IPR037025">
    <property type="entry name" value="PSII_cyt_b559_asu_sf"/>
</dbReference>
<keyword evidence="14" id="KW-0548">Nucleotidyltransferase</keyword>
<dbReference type="SUPFAM" id="SSF161045">
    <property type="entry name" value="Cytochrome b559 subunits"/>
    <property type="match status" value="1"/>
</dbReference>
<dbReference type="GO" id="GO:0009539">
    <property type="term" value="C:photosystem II reaction center"/>
    <property type="evidence" value="ECO:0007669"/>
    <property type="project" value="InterPro"/>
</dbReference>
<keyword evidence="14" id="KW-0808">Transferase</keyword>
<dbReference type="PROSITE" id="PS00537">
    <property type="entry name" value="CYTOCHROME_B559"/>
    <property type="match status" value="1"/>
</dbReference>
<gene>
    <name evidence="14" type="ORF">D0Y65_041881</name>
</gene>
<dbReference type="GO" id="GO:0009767">
    <property type="term" value="P:photosynthetic electron transport chain"/>
    <property type="evidence" value="ECO:0007669"/>
    <property type="project" value="InterPro"/>
</dbReference>
<evidence type="ECO:0000256" key="8">
    <source>
        <dbReference type="ARBA" id="ARBA00022989"/>
    </source>
</evidence>
<accession>A0A445GXL2</accession>
<organism evidence="14 15">
    <name type="scientific">Glycine soja</name>
    <name type="common">Wild soybean</name>
    <dbReference type="NCBI Taxonomy" id="3848"/>
    <lineage>
        <taxon>Eukaryota</taxon>
        <taxon>Viridiplantae</taxon>
        <taxon>Streptophyta</taxon>
        <taxon>Embryophyta</taxon>
        <taxon>Tracheophyta</taxon>
        <taxon>Spermatophyta</taxon>
        <taxon>Magnoliopsida</taxon>
        <taxon>eudicotyledons</taxon>
        <taxon>Gunneridae</taxon>
        <taxon>Pentapetalae</taxon>
        <taxon>rosids</taxon>
        <taxon>fabids</taxon>
        <taxon>Fabales</taxon>
        <taxon>Fabaceae</taxon>
        <taxon>Papilionoideae</taxon>
        <taxon>50 kb inversion clade</taxon>
        <taxon>NPAAA clade</taxon>
        <taxon>indigoferoid/millettioid clade</taxon>
        <taxon>Phaseoleae</taxon>
        <taxon>Glycine</taxon>
        <taxon>Glycine subgen. Soja</taxon>
    </lineage>
</organism>
<dbReference type="PANTHER" id="PTHR33391:SF9">
    <property type="entry name" value="CYTOCHROME B559 SUBUNIT BETA-RELATED"/>
    <property type="match status" value="1"/>
</dbReference>
<comment type="subcellular location">
    <subcellularLocation>
        <location evidence="1">Membrane</location>
        <topology evidence="1">Single-pass membrane protein</topology>
    </subcellularLocation>
</comment>
<evidence type="ECO:0000256" key="5">
    <source>
        <dbReference type="ARBA" id="ARBA00022692"/>
    </source>
</evidence>
<dbReference type="InterPro" id="IPR013081">
    <property type="entry name" value="PSII_cyt_b559_N"/>
</dbReference>
<evidence type="ECO:0000256" key="1">
    <source>
        <dbReference type="ARBA" id="ARBA00004167"/>
    </source>
</evidence>
<keyword evidence="8" id="KW-1133">Transmembrane helix</keyword>
<name>A0A445GXL2_GLYSO</name>
<dbReference type="Pfam" id="PF00283">
    <property type="entry name" value="Cytochrom_B559"/>
    <property type="match status" value="1"/>
</dbReference>
<feature type="domain" description="Photosystem II cytochrome b559 N-terminal" evidence="12">
    <location>
        <begin position="22"/>
        <end position="50"/>
    </location>
</feature>
<keyword evidence="2" id="KW-0813">Transport</keyword>
<dbReference type="Pfam" id="PF07727">
    <property type="entry name" value="RVT_2"/>
    <property type="match status" value="1"/>
</dbReference>
<keyword evidence="4" id="KW-0349">Heme</keyword>
<keyword evidence="7" id="KW-0249">Electron transport</keyword>
<evidence type="ECO:0000256" key="9">
    <source>
        <dbReference type="ARBA" id="ARBA00023004"/>
    </source>
</evidence>
<dbReference type="PANTHER" id="PTHR33391">
    <property type="entry name" value="CYTOCHROME B559 SUBUNIT BETA-RELATED"/>
    <property type="match status" value="1"/>
</dbReference>
<dbReference type="AlphaFoldDB" id="A0A445GXL2"/>
<evidence type="ECO:0000259" key="12">
    <source>
        <dbReference type="Pfam" id="PF00283"/>
    </source>
</evidence>
<dbReference type="GO" id="GO:0009536">
    <property type="term" value="C:plastid"/>
    <property type="evidence" value="ECO:0007669"/>
    <property type="project" value="UniProtKB-ARBA"/>
</dbReference>
<keyword evidence="9" id="KW-0408">Iron</keyword>
<keyword evidence="6" id="KW-0479">Metal-binding</keyword>
<evidence type="ECO:0000256" key="3">
    <source>
        <dbReference type="ARBA" id="ARBA00022531"/>
    </source>
</evidence>
<dbReference type="InterPro" id="IPR006216">
    <property type="entry name" value="PSII_cyt_b559_CS"/>
</dbReference>
<dbReference type="GO" id="GO:0020037">
    <property type="term" value="F:heme binding"/>
    <property type="evidence" value="ECO:0007669"/>
    <property type="project" value="InterPro"/>
</dbReference>
<reference evidence="14 15" key="1">
    <citation type="submission" date="2018-09" db="EMBL/GenBank/DDBJ databases">
        <title>A high-quality reference genome of wild soybean provides a powerful tool to mine soybean genomes.</title>
        <authorList>
            <person name="Xie M."/>
            <person name="Chung C.Y.L."/>
            <person name="Li M.-W."/>
            <person name="Wong F.-L."/>
            <person name="Chan T.-F."/>
            <person name="Lam H.-M."/>
        </authorList>
    </citation>
    <scope>NUCLEOTIDE SEQUENCE [LARGE SCALE GENOMIC DNA]</scope>
    <source>
        <strain evidence="15">cv. W05</strain>
        <tissue evidence="14">Hypocotyl of etiolated seedlings</tissue>
    </source>
</reference>
<keyword evidence="10" id="KW-0472">Membrane</keyword>
<keyword evidence="5" id="KW-0812">Transmembrane</keyword>
<evidence type="ECO:0000256" key="7">
    <source>
        <dbReference type="ARBA" id="ARBA00022982"/>
    </source>
</evidence>
<evidence type="ECO:0000256" key="11">
    <source>
        <dbReference type="ARBA" id="ARBA00023276"/>
    </source>
</evidence>
<keyword evidence="15" id="KW-1185">Reference proteome</keyword>
<dbReference type="GO" id="GO:0046872">
    <property type="term" value="F:metal ion binding"/>
    <property type="evidence" value="ECO:0007669"/>
    <property type="project" value="UniProtKB-KW"/>
</dbReference>
<evidence type="ECO:0000256" key="10">
    <source>
        <dbReference type="ARBA" id="ARBA00023136"/>
    </source>
</evidence>
<protein>
    <submittedName>
        <fullName evidence="14">Retrovirus-related Pol polyprotein from transposon TNT 1-94</fullName>
        <ecNumber evidence="14">2.7.7.7</ecNumber>
    </submittedName>
</protein>
<dbReference type="EC" id="2.7.7.7" evidence="14"/>
<comment type="caution">
    <text evidence="14">The sequence shown here is derived from an EMBL/GenBank/DDBJ whole genome shotgun (WGS) entry which is preliminary data.</text>
</comment>
<evidence type="ECO:0000313" key="15">
    <source>
        <dbReference type="Proteomes" id="UP000289340"/>
    </source>
</evidence>
<dbReference type="InterPro" id="IPR013103">
    <property type="entry name" value="RVT_2"/>
</dbReference>
<evidence type="ECO:0000256" key="2">
    <source>
        <dbReference type="ARBA" id="ARBA00022448"/>
    </source>
</evidence>